<reference evidence="2" key="1">
    <citation type="journal article" date="2013" name="Microb. Biotechnol.">
        <title>Metabolic potential of the organic-solvent tolerant Pseudomonas putida DOT-T1E deduced from its annotated genome.</title>
        <authorList>
            <person name="Udaondo Z."/>
            <person name="Molina L."/>
            <person name="Daniels C."/>
            <person name="Gomez M.J."/>
            <person name="Molina-Henares M.A."/>
            <person name="Matilla M.A."/>
            <person name="Roca A."/>
            <person name="Fernandez M."/>
            <person name="Duque E."/>
            <person name="Segura A."/>
            <person name="Ramos J.L."/>
        </authorList>
    </citation>
    <scope>NUCLEOTIDE SEQUENCE [LARGE SCALE GENOMIC DNA]</scope>
    <source>
        <strain evidence="2">DOT-T1E</strain>
    </source>
</reference>
<proteinExistence type="predicted"/>
<dbReference type="KEGG" id="ppx:T1E_2905"/>
<sequence length="50" mass="5872">MFFASQIVFGVLSFSGINFSKKLKEEFLENEPKENQPEWFNEGVSNREEI</sequence>
<evidence type="ECO:0000313" key="1">
    <source>
        <dbReference type="EMBL" id="AFO48744.1"/>
    </source>
</evidence>
<name>I7CA90_PSEPT</name>
<dbReference type="AlphaFoldDB" id="I7CA90"/>
<organism evidence="1 2">
    <name type="scientific">Pseudomonas putida (strain DOT-T1E)</name>
    <dbReference type="NCBI Taxonomy" id="1196325"/>
    <lineage>
        <taxon>Bacteria</taxon>
        <taxon>Pseudomonadati</taxon>
        <taxon>Pseudomonadota</taxon>
        <taxon>Gammaproteobacteria</taxon>
        <taxon>Pseudomonadales</taxon>
        <taxon>Pseudomonadaceae</taxon>
        <taxon>Pseudomonas</taxon>
    </lineage>
</organism>
<gene>
    <name evidence="1" type="ordered locus">T1E_2905</name>
</gene>
<dbReference type="HOGENOM" id="CLU_3121705_0_0_6"/>
<protein>
    <submittedName>
        <fullName evidence="1">Uncharacterized protein</fullName>
    </submittedName>
</protein>
<dbReference type="Proteomes" id="UP000006503">
    <property type="component" value="Chromosome"/>
</dbReference>
<dbReference type="EMBL" id="CP003734">
    <property type="protein sequence ID" value="AFO48744.1"/>
    <property type="molecule type" value="Genomic_DNA"/>
</dbReference>
<accession>I7CA90</accession>
<evidence type="ECO:0000313" key="2">
    <source>
        <dbReference type="Proteomes" id="UP000006503"/>
    </source>
</evidence>